<proteinExistence type="inferred from homology"/>
<comment type="function">
    <text evidence="1">Needed for flagellar regrowth and assembly.</text>
</comment>
<reference evidence="9" key="1">
    <citation type="submission" date="2023-07" db="EMBL/GenBank/DDBJ databases">
        <title>Conexibacter stalactiti sp. nov., isolated from stalactites in a lava cave and emended description of the genus Conexibacter.</title>
        <authorList>
            <person name="Lee S.D."/>
        </authorList>
    </citation>
    <scope>NUCLEOTIDE SEQUENCE [LARGE SCALE GENOMIC DNA]</scope>
    <source>
        <strain evidence="9">KCTC 39840</strain>
    </source>
</reference>
<evidence type="ECO:0000256" key="1">
    <source>
        <dbReference type="ARBA" id="ARBA00003041"/>
    </source>
</evidence>
<name>A0ABU4HUL1_9ACTN</name>
<protein>
    <submittedName>
        <fullName evidence="8">FliH/SctL family protein</fullName>
    </submittedName>
</protein>
<evidence type="ECO:0000256" key="3">
    <source>
        <dbReference type="ARBA" id="ARBA00022448"/>
    </source>
</evidence>
<keyword evidence="9" id="KW-1185">Reference proteome</keyword>
<dbReference type="Pfam" id="PF02108">
    <property type="entry name" value="FliH"/>
    <property type="match status" value="1"/>
</dbReference>
<evidence type="ECO:0000256" key="6">
    <source>
        <dbReference type="ARBA" id="ARBA00023225"/>
    </source>
</evidence>
<dbReference type="EMBL" id="JAWSTH010000072">
    <property type="protein sequence ID" value="MDW5597010.1"/>
    <property type="molecule type" value="Genomic_DNA"/>
</dbReference>
<evidence type="ECO:0000259" key="7">
    <source>
        <dbReference type="Pfam" id="PF02108"/>
    </source>
</evidence>
<dbReference type="PANTHER" id="PTHR34982:SF1">
    <property type="entry name" value="FLAGELLAR ASSEMBLY PROTEIN FLIH"/>
    <property type="match status" value="1"/>
</dbReference>
<accession>A0ABU4HUL1</accession>
<organism evidence="8 9">
    <name type="scientific">Conexibacter stalactiti</name>
    <dbReference type="NCBI Taxonomy" id="1940611"/>
    <lineage>
        <taxon>Bacteria</taxon>
        <taxon>Bacillati</taxon>
        <taxon>Actinomycetota</taxon>
        <taxon>Thermoleophilia</taxon>
        <taxon>Solirubrobacterales</taxon>
        <taxon>Conexibacteraceae</taxon>
        <taxon>Conexibacter</taxon>
    </lineage>
</organism>
<feature type="domain" description="Flagellar assembly protein FliH/Type III secretion system HrpE" evidence="7">
    <location>
        <begin position="71"/>
        <end position="194"/>
    </location>
</feature>
<comment type="caution">
    <text evidence="8">The sequence shown here is derived from an EMBL/GenBank/DDBJ whole genome shotgun (WGS) entry which is preliminary data.</text>
</comment>
<dbReference type="Proteomes" id="UP001284601">
    <property type="component" value="Unassembled WGS sequence"/>
</dbReference>
<dbReference type="PANTHER" id="PTHR34982">
    <property type="entry name" value="YOP PROTEINS TRANSLOCATION PROTEIN L"/>
    <property type="match status" value="1"/>
</dbReference>
<comment type="similarity">
    <text evidence="2">Belongs to the FliH family.</text>
</comment>
<keyword evidence="6" id="KW-1006">Bacterial flagellum protein export</keyword>
<reference evidence="8 9" key="2">
    <citation type="submission" date="2023-10" db="EMBL/GenBank/DDBJ databases">
        <authorList>
            <person name="Han X.F."/>
        </authorList>
    </citation>
    <scope>NUCLEOTIDE SEQUENCE [LARGE SCALE GENOMIC DNA]</scope>
    <source>
        <strain evidence="8 9">KCTC 39840</strain>
    </source>
</reference>
<keyword evidence="5" id="KW-0653">Protein transport</keyword>
<evidence type="ECO:0000313" key="8">
    <source>
        <dbReference type="EMBL" id="MDW5597010.1"/>
    </source>
</evidence>
<keyword evidence="4" id="KW-1005">Bacterial flagellum biogenesis</keyword>
<sequence length="206" mass="22251">MSEAFTDVSPYAFRQLEPPREVSLRDLEDPIAEARAEADGIRAAARAQGYAEGQEQALAEARPGLQAALVALQQATAGVEQVRAETAAAVERDSIELALQLAEKIVAGALAVESERIVDVVRGALRRLSERRRVTILVNPDDLETVREAVDGFVTGLGGIEHCEVQAERRITSGGAMVRTEEGQIDAQVNTQLVRARELVELELGE</sequence>
<dbReference type="InterPro" id="IPR018035">
    <property type="entry name" value="Flagellar_FliH/T3SS_HrpE"/>
</dbReference>
<keyword evidence="3" id="KW-0813">Transport</keyword>
<dbReference type="InterPro" id="IPR051472">
    <property type="entry name" value="T3SS_Stator/FliH"/>
</dbReference>
<evidence type="ECO:0000256" key="4">
    <source>
        <dbReference type="ARBA" id="ARBA00022795"/>
    </source>
</evidence>
<gene>
    <name evidence="8" type="ORF">R7226_21865</name>
</gene>
<evidence type="ECO:0000313" key="9">
    <source>
        <dbReference type="Proteomes" id="UP001284601"/>
    </source>
</evidence>
<evidence type="ECO:0000256" key="5">
    <source>
        <dbReference type="ARBA" id="ARBA00022927"/>
    </source>
</evidence>
<evidence type="ECO:0000256" key="2">
    <source>
        <dbReference type="ARBA" id="ARBA00006602"/>
    </source>
</evidence>
<dbReference type="RefSeq" id="WP_318599446.1">
    <property type="nucleotide sequence ID" value="NZ_JAWSTH010000072.1"/>
</dbReference>